<reference evidence="3" key="1">
    <citation type="journal article" date="2019" name="Int. J. Syst. Evol. Microbiol.">
        <title>The Global Catalogue of Microorganisms (GCM) 10K type strain sequencing project: providing services to taxonomists for standard genome sequencing and annotation.</title>
        <authorList>
            <consortium name="The Broad Institute Genomics Platform"/>
            <consortium name="The Broad Institute Genome Sequencing Center for Infectious Disease"/>
            <person name="Wu L."/>
            <person name="Ma J."/>
        </authorList>
    </citation>
    <scope>NUCLEOTIDE SEQUENCE [LARGE SCALE GENOMIC DNA]</scope>
    <source>
        <strain evidence="3">CCUG 59189</strain>
    </source>
</reference>
<dbReference type="RefSeq" id="WP_379320973.1">
    <property type="nucleotide sequence ID" value="NZ_JBHTLM010000017.1"/>
</dbReference>
<name>A0ABW3S174_9BACL</name>
<sequence>MSNIKALVVGVSNYYMSGAPNLPFCKNDVIEMTEALHTGLKLEYDDIFTLGKSGDVTKGDFIKAISEITAIIGKDDYLMFYFSGHGTSVHDQHYLVFSDGLLSTQEIIEFFEQASAKGKVVFLDCCYSGQFSISGISILSVEETVNEFAGRGHAVFTSSNATQVSYGHPDKPISVFTSFLCDALKDKNIIKKGKVSLYDIQKLVRLFLEVWNLKNPDKQQQPIYRANMGGTIYFEVQEYVPFYTSKVYCEYDKYIIFNVKPLHVGLTKRYAVETIMKEPLSIEEIGDISLEISEMVKTIEVYENSIAQERFSGKLANIIWIYFGRDESDMVKHNYVCTTTWVDDTQDKNWWYRVDNKDTFILNSVHYKFFSYYESLKSMNQENTGSKDNVISKTKDILSSMLTLAEKAIHYFNEFKNGVFAEEDLIQEMENLIPDINKYYFKSHNWDIPPDEIHDWSQACAVLIGTVYDFSLFYNNKYLSQRTPENRRACMENTIKQYYSDLEKVRKLEEKL</sequence>
<keyword evidence="3" id="KW-1185">Reference proteome</keyword>
<comment type="caution">
    <text evidence="2">The sequence shown here is derived from an EMBL/GenBank/DDBJ whole genome shotgun (WGS) entry which is preliminary data.</text>
</comment>
<proteinExistence type="predicted"/>
<evidence type="ECO:0000313" key="2">
    <source>
        <dbReference type="EMBL" id="MFD1178537.1"/>
    </source>
</evidence>
<gene>
    <name evidence="2" type="ORF">ACFQ3W_19860</name>
</gene>
<evidence type="ECO:0000313" key="3">
    <source>
        <dbReference type="Proteomes" id="UP001597262"/>
    </source>
</evidence>
<dbReference type="EMBL" id="JBHTLM010000017">
    <property type="protein sequence ID" value="MFD1178537.1"/>
    <property type="molecule type" value="Genomic_DNA"/>
</dbReference>
<dbReference type="Pfam" id="PF00656">
    <property type="entry name" value="Peptidase_C14"/>
    <property type="match status" value="1"/>
</dbReference>
<accession>A0ABW3S174</accession>
<dbReference type="Proteomes" id="UP001597262">
    <property type="component" value="Unassembled WGS sequence"/>
</dbReference>
<evidence type="ECO:0000259" key="1">
    <source>
        <dbReference type="Pfam" id="PF00656"/>
    </source>
</evidence>
<protein>
    <submittedName>
        <fullName evidence="2">Caspase domain-containing protein</fullName>
    </submittedName>
</protein>
<dbReference type="InterPro" id="IPR052039">
    <property type="entry name" value="Caspase-related_regulators"/>
</dbReference>
<dbReference type="SUPFAM" id="SSF52129">
    <property type="entry name" value="Caspase-like"/>
    <property type="match status" value="1"/>
</dbReference>
<dbReference type="PANTHER" id="PTHR22576:SF37">
    <property type="entry name" value="MUCOSA-ASSOCIATED LYMPHOID TISSUE LYMPHOMA TRANSLOCATION PROTEIN 1"/>
    <property type="match status" value="1"/>
</dbReference>
<dbReference type="PANTHER" id="PTHR22576">
    <property type="entry name" value="MUCOSA ASSOCIATED LYMPHOID TISSUE LYMPHOMA TRANSLOCATION PROTEIN 1/PARACASPASE"/>
    <property type="match status" value="1"/>
</dbReference>
<dbReference type="InterPro" id="IPR029030">
    <property type="entry name" value="Caspase-like_dom_sf"/>
</dbReference>
<dbReference type="Gene3D" id="3.40.50.1460">
    <property type="match status" value="1"/>
</dbReference>
<feature type="domain" description="Peptidase C14 caspase" evidence="1">
    <location>
        <begin position="5"/>
        <end position="226"/>
    </location>
</feature>
<dbReference type="InterPro" id="IPR011600">
    <property type="entry name" value="Pept_C14_caspase"/>
</dbReference>
<organism evidence="2 3">
    <name type="scientific">Paenibacillus puldeungensis</name>
    <dbReference type="NCBI Taxonomy" id="696536"/>
    <lineage>
        <taxon>Bacteria</taxon>
        <taxon>Bacillati</taxon>
        <taxon>Bacillota</taxon>
        <taxon>Bacilli</taxon>
        <taxon>Bacillales</taxon>
        <taxon>Paenibacillaceae</taxon>
        <taxon>Paenibacillus</taxon>
    </lineage>
</organism>